<dbReference type="AlphaFoldDB" id="A0A4Y7PKP8"/>
<feature type="region of interest" description="Disordered" evidence="1">
    <location>
        <begin position="96"/>
        <end position="118"/>
    </location>
</feature>
<sequence length="180" mass="19873">MSWELSATAATLSLSSLAVAHARLSRNLRQYECPPGTLESLWHLFVRNTDSFTAISELANSNTHDRLISPAMSASFGRILRGAHAKDRYCSQTVRRPRWDTGAGQGRSSNDHSSALYPLDSSGIRRVSRLPMNVGGMHGEARGQECPLLVKNLGAFGSRGEELREAWHLLHLRCSDFVRG</sequence>
<protein>
    <submittedName>
        <fullName evidence="3">Uncharacterized protein</fullName>
    </submittedName>
</protein>
<keyword evidence="4" id="KW-1185">Reference proteome</keyword>
<accession>A0A4Y7PKP8</accession>
<evidence type="ECO:0000313" key="4">
    <source>
        <dbReference type="Proteomes" id="UP000294933"/>
    </source>
</evidence>
<keyword evidence="2" id="KW-0732">Signal</keyword>
<evidence type="ECO:0000256" key="2">
    <source>
        <dbReference type="SAM" id="SignalP"/>
    </source>
</evidence>
<dbReference type="Proteomes" id="UP000294933">
    <property type="component" value="Unassembled WGS sequence"/>
</dbReference>
<name>A0A4Y7PKP8_9AGAM</name>
<evidence type="ECO:0000313" key="3">
    <source>
        <dbReference type="EMBL" id="TDL16054.1"/>
    </source>
</evidence>
<gene>
    <name evidence="3" type="ORF">BD410DRAFT_808434</name>
</gene>
<organism evidence="3 4">
    <name type="scientific">Rickenella mellea</name>
    <dbReference type="NCBI Taxonomy" id="50990"/>
    <lineage>
        <taxon>Eukaryota</taxon>
        <taxon>Fungi</taxon>
        <taxon>Dikarya</taxon>
        <taxon>Basidiomycota</taxon>
        <taxon>Agaricomycotina</taxon>
        <taxon>Agaricomycetes</taxon>
        <taxon>Hymenochaetales</taxon>
        <taxon>Rickenellaceae</taxon>
        <taxon>Rickenella</taxon>
    </lineage>
</organism>
<evidence type="ECO:0000256" key="1">
    <source>
        <dbReference type="SAM" id="MobiDB-lite"/>
    </source>
</evidence>
<feature type="signal peptide" evidence="2">
    <location>
        <begin position="1"/>
        <end position="22"/>
    </location>
</feature>
<dbReference type="VEuPathDB" id="FungiDB:BD410DRAFT_808434"/>
<dbReference type="EMBL" id="ML170253">
    <property type="protein sequence ID" value="TDL16054.1"/>
    <property type="molecule type" value="Genomic_DNA"/>
</dbReference>
<feature type="chain" id="PRO_5021322283" evidence="2">
    <location>
        <begin position="23"/>
        <end position="180"/>
    </location>
</feature>
<proteinExistence type="predicted"/>
<reference evidence="3 4" key="1">
    <citation type="submission" date="2018-06" db="EMBL/GenBank/DDBJ databases">
        <title>A transcriptomic atlas of mushroom development highlights an independent origin of complex multicellularity.</title>
        <authorList>
            <consortium name="DOE Joint Genome Institute"/>
            <person name="Krizsan K."/>
            <person name="Almasi E."/>
            <person name="Merenyi Z."/>
            <person name="Sahu N."/>
            <person name="Viragh M."/>
            <person name="Koszo T."/>
            <person name="Mondo S."/>
            <person name="Kiss B."/>
            <person name="Balint B."/>
            <person name="Kues U."/>
            <person name="Barry K."/>
            <person name="Hegedus J.C."/>
            <person name="Henrissat B."/>
            <person name="Johnson J."/>
            <person name="Lipzen A."/>
            <person name="Ohm R."/>
            <person name="Nagy I."/>
            <person name="Pangilinan J."/>
            <person name="Yan J."/>
            <person name="Xiong Y."/>
            <person name="Grigoriev I.V."/>
            <person name="Hibbett D.S."/>
            <person name="Nagy L.G."/>
        </authorList>
    </citation>
    <scope>NUCLEOTIDE SEQUENCE [LARGE SCALE GENOMIC DNA]</scope>
    <source>
        <strain evidence="3 4">SZMC22713</strain>
    </source>
</reference>